<evidence type="ECO:0000256" key="2">
    <source>
        <dbReference type="ARBA" id="ARBA00005995"/>
    </source>
</evidence>
<dbReference type="InterPro" id="IPR006311">
    <property type="entry name" value="TAT_signal"/>
</dbReference>
<dbReference type="EMBL" id="QXDL01000020">
    <property type="protein sequence ID" value="RIH89382.1"/>
    <property type="molecule type" value="Genomic_DNA"/>
</dbReference>
<dbReference type="InterPro" id="IPR050703">
    <property type="entry name" value="Flavin_MAO"/>
</dbReference>
<gene>
    <name evidence="6" type="primary">mao</name>
    <name evidence="6" type="ORF">Mterra_00775</name>
</gene>
<dbReference type="InterPro" id="IPR001613">
    <property type="entry name" value="Flavin_amine_oxidase"/>
</dbReference>
<evidence type="ECO:0000259" key="5">
    <source>
        <dbReference type="Pfam" id="PF01593"/>
    </source>
</evidence>
<name>A0A399F3E1_9DEIN</name>
<feature type="binding site" evidence="4">
    <location>
        <begin position="117"/>
        <end position="118"/>
    </location>
    <ligand>
        <name>FAD</name>
        <dbReference type="ChEBI" id="CHEBI:57692"/>
    </ligand>
</feature>
<keyword evidence="7" id="KW-1185">Reference proteome</keyword>
<organism evidence="6 7">
    <name type="scientific">Calidithermus terrae</name>
    <dbReference type="NCBI Taxonomy" id="1408545"/>
    <lineage>
        <taxon>Bacteria</taxon>
        <taxon>Thermotogati</taxon>
        <taxon>Deinococcota</taxon>
        <taxon>Deinococci</taxon>
        <taxon>Thermales</taxon>
        <taxon>Thermaceae</taxon>
        <taxon>Calidithermus</taxon>
    </lineage>
</organism>
<dbReference type="PANTHER" id="PTHR43563">
    <property type="entry name" value="AMINE OXIDASE"/>
    <property type="match status" value="1"/>
</dbReference>
<proteinExistence type="inferred from homology"/>
<dbReference type="InterPro" id="IPR002937">
    <property type="entry name" value="Amino_oxidase"/>
</dbReference>
<evidence type="ECO:0000313" key="7">
    <source>
        <dbReference type="Proteomes" id="UP000265715"/>
    </source>
</evidence>
<dbReference type="Proteomes" id="UP000265715">
    <property type="component" value="Unassembled WGS sequence"/>
</dbReference>
<comment type="cofactor">
    <cofactor evidence="1">
        <name>FAD</name>
        <dbReference type="ChEBI" id="CHEBI:57692"/>
    </cofactor>
</comment>
<evidence type="ECO:0000256" key="3">
    <source>
        <dbReference type="ARBA" id="ARBA00023002"/>
    </source>
</evidence>
<evidence type="ECO:0000313" key="6">
    <source>
        <dbReference type="EMBL" id="RIH89382.1"/>
    </source>
</evidence>
<dbReference type="GO" id="GO:0016491">
    <property type="term" value="F:oxidoreductase activity"/>
    <property type="evidence" value="ECO:0007669"/>
    <property type="project" value="UniProtKB-KW"/>
</dbReference>
<dbReference type="PRINTS" id="PR00757">
    <property type="entry name" value="AMINEOXDASEF"/>
</dbReference>
<dbReference type="Gene3D" id="3.90.660.10">
    <property type="match status" value="1"/>
</dbReference>
<evidence type="ECO:0000256" key="1">
    <source>
        <dbReference type="ARBA" id="ARBA00001974"/>
    </source>
</evidence>
<dbReference type="AlphaFoldDB" id="A0A399F3E1"/>
<comment type="similarity">
    <text evidence="2">Belongs to the flavin monoamine oxidase family.</text>
</comment>
<dbReference type="InterPro" id="IPR036188">
    <property type="entry name" value="FAD/NAD-bd_sf"/>
</dbReference>
<reference evidence="6 7" key="1">
    <citation type="submission" date="2018-08" db="EMBL/GenBank/DDBJ databases">
        <title>Meiothermus terrae DSM 26712 genome sequencing project.</title>
        <authorList>
            <person name="Da Costa M.S."/>
            <person name="Albuquerque L."/>
            <person name="Raposo P."/>
            <person name="Froufe H.J.C."/>
            <person name="Barroso C.S."/>
            <person name="Egas C."/>
        </authorList>
    </citation>
    <scope>NUCLEOTIDE SEQUENCE [LARGE SCALE GENOMIC DNA]</scope>
    <source>
        <strain evidence="6 7">DSM 26712</strain>
    </source>
</reference>
<accession>A0A399F3E1</accession>
<dbReference type="Gene3D" id="3.50.50.60">
    <property type="entry name" value="FAD/NAD(P)-binding domain"/>
    <property type="match status" value="1"/>
</dbReference>
<dbReference type="PROSITE" id="PS51318">
    <property type="entry name" value="TAT"/>
    <property type="match status" value="1"/>
</dbReference>
<evidence type="ECO:0000256" key="4">
    <source>
        <dbReference type="PIRSR" id="PIRSR601613-1"/>
    </source>
</evidence>
<dbReference type="SUPFAM" id="SSF54373">
    <property type="entry name" value="FAD-linked reductases, C-terminal domain"/>
    <property type="match status" value="1"/>
</dbReference>
<dbReference type="PANTHER" id="PTHR43563:SF1">
    <property type="entry name" value="AMINE OXIDASE [FLAVIN-CONTAINING] B"/>
    <property type="match status" value="1"/>
</dbReference>
<sequence length="549" mass="59756">MSRSPLMGQLRRAFRLARLAEVKGLETAEAVGWDRQLQAAERRRALEREDARLSRRAVLQAGLGAAGAALAGCSAPPNPALSTSSLSRPVAIVGAGIAGLTVAYRLWQNGVPFRLYEANTRVGGRMHTLRGRFSRPVEIGGELIDSWHFYVRRLASELKLELRDLFAADKGLEPEVYHFGGRFVTAEEVVEGFRPIARQIDTDLIDTGLGRYTYVSYKDPGKNGRFLDSLSIRDYLVRAGASLLMQELLEVAYTIEYGLEAGEQSCLNLLYLIGGQGQFRVFGASDERYTVEGGNDLLPRRLAQIVGDAIQLDSALEAVSQRSDGQYVLAFRQGGRSVQVVAPRVVLALPFTLLREVAIGVPLPAVKLRAIREIGYGTNSKLIAEFKERVWRTRYGASGQLFTDYPFQNQWEPKRTPEGVGGPFSNYTGGKQGLAVGKGTAEAQVAAWLGDLEKIWPGVKAAQDPRVAPVRAFWPADPWVKGSYSAYRVGQWTAFSGAEAEAVGGLHFCGEHTSVDAQGYMEGGCASGERVAAEILAVLKKGDSALVST</sequence>
<feature type="domain" description="Amine oxidase" evidence="5">
    <location>
        <begin position="97"/>
        <end position="536"/>
    </location>
</feature>
<dbReference type="Gene3D" id="1.10.405.10">
    <property type="entry name" value="Guanine Nucleotide Dissociation Inhibitor, domain 1"/>
    <property type="match status" value="1"/>
</dbReference>
<dbReference type="EC" id="1.5.3.21" evidence="6"/>
<dbReference type="Pfam" id="PF01593">
    <property type="entry name" value="Amino_oxidase"/>
    <property type="match status" value="1"/>
</dbReference>
<keyword evidence="3 6" id="KW-0560">Oxidoreductase</keyword>
<protein>
    <submittedName>
        <fullName evidence="6">4-methylaminobutanoate oxidase (Methylamine-forming)</fullName>
        <ecNumber evidence="6">1.5.3.21</ecNumber>
    </submittedName>
</protein>
<comment type="caution">
    <text evidence="6">The sequence shown here is derived from an EMBL/GenBank/DDBJ whole genome shotgun (WGS) entry which is preliminary data.</text>
</comment>
<dbReference type="SUPFAM" id="SSF51905">
    <property type="entry name" value="FAD/NAD(P)-binding domain"/>
    <property type="match status" value="1"/>
</dbReference>